<name>A0A9D5Q480_9BACT</name>
<evidence type="ECO:0000313" key="2">
    <source>
        <dbReference type="Proteomes" id="UP000649604"/>
    </source>
</evidence>
<proteinExistence type="predicted"/>
<dbReference type="AlphaFoldDB" id="A0A9D5Q480"/>
<reference evidence="1" key="1">
    <citation type="submission" date="2019-11" db="EMBL/GenBank/DDBJ databases">
        <title>Microbial mats filling the niche in hypersaline microbial mats.</title>
        <authorList>
            <person name="Wong H.L."/>
            <person name="Macleod F.I."/>
            <person name="White R.A. III"/>
            <person name="Burns B.P."/>
        </authorList>
    </citation>
    <scope>NUCLEOTIDE SEQUENCE</scope>
    <source>
        <strain evidence="1">Rbin_158</strain>
    </source>
</reference>
<evidence type="ECO:0000313" key="1">
    <source>
        <dbReference type="EMBL" id="MBD3323444.1"/>
    </source>
</evidence>
<dbReference type="EMBL" id="WJJP01000077">
    <property type="protein sequence ID" value="MBD3323444.1"/>
    <property type="molecule type" value="Genomic_DNA"/>
</dbReference>
<comment type="caution">
    <text evidence="1">The sequence shown here is derived from an EMBL/GenBank/DDBJ whole genome shotgun (WGS) entry which is preliminary data.</text>
</comment>
<accession>A0A9D5Q480</accession>
<evidence type="ECO:0008006" key="3">
    <source>
        <dbReference type="Google" id="ProtNLM"/>
    </source>
</evidence>
<protein>
    <recommendedName>
        <fullName evidence="3">ATP-grasp domain-containing protein</fullName>
    </recommendedName>
</protein>
<gene>
    <name evidence="1" type="ORF">GF339_02600</name>
</gene>
<dbReference type="Proteomes" id="UP000649604">
    <property type="component" value="Unassembled WGS sequence"/>
</dbReference>
<sequence length="466" mass="53098">MQQFLGYHSEWNLGSPGGWDYQRITQEIGKAVWQQHFQNHIGDLELDFDHPFLHPVKNFVKMLLEAHRAREGSQPGLIVVVAEEETLEDVTENQNLVTHLNAIEGISSALMAPHELERYHGQVCWRGQPVSVIFMDFNTDVLLRLHRRQNLTPLLQAVCEGRVINPRGTEPINVKSMFEVITDSRKNSRFHRETLQRTPWTRQFYPRRTTGPKGEDIADLVEWTRANWDQLVLKPERGYSGKGVCVGQIHCNIDDIITMALKGGGEYGNYIVQEKIPLNLWAEMLPELDLEQHRIVETQYQTDFRCLFGPQGLFGFLGRYGQVPTNVGSGGGVQPLAVLRSAMSVREATRRINDVILNKTYDDIVEAIGQQQQMALERRFTYILGPIKIALRPRLITSEQMNALETYCAEIWADCLTLEQMWFAGELESIVSIEPDELEIARSQPWKGASAIFASDGLFSFGAHVR</sequence>
<organism evidence="1 2">
    <name type="scientific">candidate division KSB3 bacterium</name>
    <dbReference type="NCBI Taxonomy" id="2044937"/>
    <lineage>
        <taxon>Bacteria</taxon>
        <taxon>candidate division KSB3</taxon>
    </lineage>
</organism>